<feature type="region of interest" description="Disordered" evidence="1">
    <location>
        <begin position="38"/>
        <end position="78"/>
    </location>
</feature>
<gene>
    <name evidence="2" type="ORF">DICPUDRAFT_149285</name>
</gene>
<evidence type="ECO:0000256" key="1">
    <source>
        <dbReference type="SAM" id="MobiDB-lite"/>
    </source>
</evidence>
<sequence>MFGTKTVIDKVTMQTPNGGHVTYQRKVRVSTEKDVPKLELPKQFLPSFSSSSRRIKYKEEKEQEEKDQKKPKDKKNKK</sequence>
<dbReference type="InParanoid" id="F0ZDA7"/>
<dbReference type="RefSeq" id="XP_003285411.1">
    <property type="nucleotide sequence ID" value="XM_003285363.1"/>
</dbReference>
<feature type="compositionally biased region" description="Basic and acidic residues" evidence="1">
    <location>
        <begin position="57"/>
        <end position="70"/>
    </location>
</feature>
<protein>
    <submittedName>
        <fullName evidence="2">Uncharacterized protein</fullName>
    </submittedName>
</protein>
<proteinExistence type="predicted"/>
<dbReference type="KEGG" id="dpp:DICPUDRAFT_149285"/>
<accession>F0ZDA7</accession>
<dbReference type="EMBL" id="GL870984">
    <property type="protein sequence ID" value="EGC38104.1"/>
    <property type="molecule type" value="Genomic_DNA"/>
</dbReference>
<keyword evidence="3" id="KW-1185">Reference proteome</keyword>
<feature type="region of interest" description="Disordered" evidence="1">
    <location>
        <begin position="1"/>
        <end position="25"/>
    </location>
</feature>
<reference evidence="3" key="1">
    <citation type="journal article" date="2011" name="Genome Biol.">
        <title>Comparative genomics of the social amoebae Dictyostelium discoideum and Dictyostelium purpureum.</title>
        <authorList>
            <consortium name="US DOE Joint Genome Institute (JGI-PGF)"/>
            <person name="Sucgang R."/>
            <person name="Kuo A."/>
            <person name="Tian X."/>
            <person name="Salerno W."/>
            <person name="Parikh A."/>
            <person name="Feasley C.L."/>
            <person name="Dalin E."/>
            <person name="Tu H."/>
            <person name="Huang E."/>
            <person name="Barry K."/>
            <person name="Lindquist E."/>
            <person name="Shapiro H."/>
            <person name="Bruce D."/>
            <person name="Schmutz J."/>
            <person name="Salamov A."/>
            <person name="Fey P."/>
            <person name="Gaudet P."/>
            <person name="Anjard C."/>
            <person name="Babu M.M."/>
            <person name="Basu S."/>
            <person name="Bushmanova Y."/>
            <person name="van der Wel H."/>
            <person name="Katoh-Kurasawa M."/>
            <person name="Dinh C."/>
            <person name="Coutinho P.M."/>
            <person name="Saito T."/>
            <person name="Elias M."/>
            <person name="Schaap P."/>
            <person name="Kay R.R."/>
            <person name="Henrissat B."/>
            <person name="Eichinger L."/>
            <person name="Rivero F."/>
            <person name="Putnam N.H."/>
            <person name="West C.M."/>
            <person name="Loomis W.F."/>
            <person name="Chisholm R.L."/>
            <person name="Shaulsky G."/>
            <person name="Strassmann J.E."/>
            <person name="Queller D.C."/>
            <person name="Kuspa A."/>
            <person name="Grigoriev I.V."/>
        </authorList>
    </citation>
    <scope>NUCLEOTIDE SEQUENCE [LARGE SCALE GENOMIC DNA]</scope>
    <source>
        <strain evidence="3">QSDP1</strain>
    </source>
</reference>
<organism evidence="2 3">
    <name type="scientific">Dictyostelium purpureum</name>
    <name type="common">Slime mold</name>
    <dbReference type="NCBI Taxonomy" id="5786"/>
    <lineage>
        <taxon>Eukaryota</taxon>
        <taxon>Amoebozoa</taxon>
        <taxon>Evosea</taxon>
        <taxon>Eumycetozoa</taxon>
        <taxon>Dictyostelia</taxon>
        <taxon>Dictyosteliales</taxon>
        <taxon>Dictyosteliaceae</taxon>
        <taxon>Dictyostelium</taxon>
    </lineage>
</organism>
<dbReference type="VEuPathDB" id="AmoebaDB:DICPUDRAFT_149285"/>
<name>F0ZDA7_DICPU</name>
<dbReference type="GeneID" id="10502750"/>
<dbReference type="AlphaFoldDB" id="F0ZDA7"/>
<evidence type="ECO:0000313" key="2">
    <source>
        <dbReference type="EMBL" id="EGC38104.1"/>
    </source>
</evidence>
<evidence type="ECO:0000313" key="3">
    <source>
        <dbReference type="Proteomes" id="UP000001064"/>
    </source>
</evidence>
<dbReference type="Proteomes" id="UP000001064">
    <property type="component" value="Unassembled WGS sequence"/>
</dbReference>